<dbReference type="EMBL" id="CMVM020000344">
    <property type="status" value="NOT_ANNOTATED_CDS"/>
    <property type="molecule type" value="Genomic_DNA"/>
</dbReference>
<dbReference type="AlphaFoldDB" id="A0A8R1TJK9"/>
<sequence>MLEDYNDEILQLFANIRESSQSSSGCSGGSDTGNNSLRQQHLGGAVYISACETKLDTIVFMHKWNIVQFWAQLELSSLGDFIDSRTFRLSNGNGSGLLIWLLSNEKICLILLVLNTGLCSDEIRIDRNFKLYTAYKLFVLST</sequence>
<organism evidence="1 2">
    <name type="scientific">Onchocerca volvulus</name>
    <dbReference type="NCBI Taxonomy" id="6282"/>
    <lineage>
        <taxon>Eukaryota</taxon>
        <taxon>Metazoa</taxon>
        <taxon>Ecdysozoa</taxon>
        <taxon>Nematoda</taxon>
        <taxon>Chromadorea</taxon>
        <taxon>Rhabditida</taxon>
        <taxon>Spirurina</taxon>
        <taxon>Spiruromorpha</taxon>
        <taxon>Filarioidea</taxon>
        <taxon>Onchocercidae</taxon>
        <taxon>Onchocerca</taxon>
    </lineage>
</organism>
<keyword evidence="2" id="KW-1185">Reference proteome</keyword>
<dbReference type="EnsemblMetazoa" id="OVOC10582.1">
    <property type="protein sequence ID" value="OVOC10582.1"/>
    <property type="gene ID" value="WBGene00247391"/>
</dbReference>
<accession>A0A8R1TJK9</accession>
<protein>
    <submittedName>
        <fullName evidence="1">Uncharacterized protein</fullName>
    </submittedName>
</protein>
<reference evidence="1" key="2">
    <citation type="submission" date="2022-06" db="UniProtKB">
        <authorList>
            <consortium name="EnsemblMetazoa"/>
        </authorList>
    </citation>
    <scope>IDENTIFICATION</scope>
</reference>
<dbReference type="Proteomes" id="UP000024404">
    <property type="component" value="Unassembled WGS sequence"/>
</dbReference>
<evidence type="ECO:0000313" key="1">
    <source>
        <dbReference type="EnsemblMetazoa" id="OVOC10582.1"/>
    </source>
</evidence>
<name>A0A8R1TJK9_ONCVO</name>
<reference evidence="2" key="1">
    <citation type="submission" date="2013-10" db="EMBL/GenBank/DDBJ databases">
        <title>Genome sequencing of Onchocerca volvulus.</title>
        <authorList>
            <person name="Cotton J."/>
            <person name="Tsai J."/>
            <person name="Stanley E."/>
            <person name="Tracey A."/>
            <person name="Holroyd N."/>
            <person name="Lustigman S."/>
            <person name="Berriman M."/>
        </authorList>
    </citation>
    <scope>NUCLEOTIDE SEQUENCE</scope>
</reference>
<evidence type="ECO:0000313" key="2">
    <source>
        <dbReference type="Proteomes" id="UP000024404"/>
    </source>
</evidence>
<proteinExistence type="predicted"/>